<protein>
    <submittedName>
        <fullName evidence="17">Uncharacterized protein</fullName>
    </submittedName>
</protein>
<comment type="subcellular location">
    <subcellularLocation>
        <location evidence="1">Secreted</location>
    </subcellularLocation>
</comment>
<dbReference type="CDD" id="cd02120">
    <property type="entry name" value="PA_subtilisin_like"/>
    <property type="match status" value="1"/>
</dbReference>
<evidence type="ECO:0000256" key="3">
    <source>
        <dbReference type="ARBA" id="ARBA00022525"/>
    </source>
</evidence>
<keyword evidence="3" id="KW-0964">Secreted</keyword>
<dbReference type="FunFam" id="3.30.70.80:FF:000003">
    <property type="entry name" value="Subtilisin-like protease SBT1.9"/>
    <property type="match status" value="1"/>
</dbReference>
<dbReference type="CDD" id="cd04852">
    <property type="entry name" value="Peptidases_S8_3"/>
    <property type="match status" value="1"/>
</dbReference>
<keyword evidence="4 10" id="KW-0645">Protease</keyword>
<feature type="domain" description="Peptidase S8/S53" evidence="13">
    <location>
        <begin position="150"/>
        <end position="607"/>
    </location>
</feature>
<dbReference type="EMBL" id="JAINDJ010000004">
    <property type="protein sequence ID" value="KAG9451071.1"/>
    <property type="molecule type" value="Genomic_DNA"/>
</dbReference>
<dbReference type="InterPro" id="IPR000209">
    <property type="entry name" value="Peptidase_S8/S53_dom"/>
</dbReference>
<accession>A0AAV7ERJ5</accession>
<proteinExistence type="inferred from homology"/>
<name>A0AAV7ERJ5_ARIFI</name>
<feature type="active site" description="Charge relay system" evidence="9 10">
    <location>
        <position position="233"/>
    </location>
</feature>
<feature type="active site" description="Charge relay system" evidence="9 10">
    <location>
        <position position="159"/>
    </location>
</feature>
<dbReference type="InterPro" id="IPR015421">
    <property type="entry name" value="PyrdxlP-dep_Trfase_major"/>
</dbReference>
<evidence type="ECO:0000259" key="15">
    <source>
        <dbReference type="Pfam" id="PF05922"/>
    </source>
</evidence>
<evidence type="ECO:0000259" key="14">
    <source>
        <dbReference type="Pfam" id="PF00155"/>
    </source>
</evidence>
<dbReference type="InterPro" id="IPR015500">
    <property type="entry name" value="Peptidase_S8_subtilisin-rel"/>
</dbReference>
<dbReference type="PROSITE" id="PS00137">
    <property type="entry name" value="SUBTILASE_HIS"/>
    <property type="match status" value="1"/>
</dbReference>
<feature type="chain" id="PRO_5043686737" evidence="12">
    <location>
        <begin position="26"/>
        <end position="1305"/>
    </location>
</feature>
<keyword evidence="8" id="KW-0325">Glycoprotein</keyword>
<evidence type="ECO:0000313" key="17">
    <source>
        <dbReference type="EMBL" id="KAG9451071.1"/>
    </source>
</evidence>
<keyword evidence="7 10" id="KW-0720">Serine protease</keyword>
<dbReference type="InterPro" id="IPR022398">
    <property type="entry name" value="Peptidase_S8_His-AS"/>
</dbReference>
<dbReference type="SUPFAM" id="SSF53383">
    <property type="entry name" value="PLP-dependent transferases"/>
    <property type="match status" value="1"/>
</dbReference>
<dbReference type="InterPro" id="IPR037045">
    <property type="entry name" value="S8pro/Inhibitor_I9_sf"/>
</dbReference>
<dbReference type="InterPro" id="IPR034197">
    <property type="entry name" value="Peptidases_S8_3"/>
</dbReference>
<sequence length="1305" mass="143118">MKPECGKRLCEWMVIISTLLFLVLQWGSLQPVTSVASDQLESYIIRLDPSRRPSPFPTHESWHQAILDSATSSSISSSSSSTSGKLLYSYKHALHGFSARLNPWELRKIEKLRAHRVTFRERYGKLSTTSSPEYLGLKHKSGLWPDSSFGRDIIIGVLDTGIWPESKSFTDQGYTTIPKHWKGECETGASFNKSMCNLKLIGARSFSNGFKAHTKTNISKENDYDSARDFDGHGTHVASVAVGSSVTDTSHFGYSRGTAEGVAPSARLSMYKVAWFKNVVYSDVLAGIDKAIADGVDILSISLEFDFNPYYDDPLAIGALSAVKKGIFVVCSAGNDGRVKSIHNGAPWIMTVSASTTSRSFTAEMSLGKRGDLKLKGTSYYPPSIDLKIVNVPLYYGKNERAKAQCLPSSLEPAQVRGKVLLCDLMNNQPAVIYGAIDEVNRTRAKASIFLMNGTHGKYNLKPTDYHLPIVVISNNEDANKVLQYAREDREATVMKLIFGFTDDVGTDQPSPQVASFSSRGPDPVTPSVLKPDILAPGKDIIGAWVPNKPFFVTIDGKEFKTDYALSSGTSVATPHIAGVAALLKSVHRKWSPAAIRSAIMTTATHVDNKFKPISVEGLTSAGTPLDFGAGLVNPNAAVNPGLIYDMDYKDYDEFLCTLKYTKQQMKDVIRNSTCRWSSKSKSVYDLNYPSFMAIFTNIISGSTVLSKTFNRVVTNVGDDKAIYSSFIVTDPGMTIKVDPKILRFSQKYMKMGFTLTVELDMKAWKNSSLYPVPYGFLHWVDPSAGDSDEVGPFLGRMVLVQALNSVQVQSARGGGFCSSPPSESRFRTENFPRTLPLVMLTWATFPSPDAAAAADLQMLKPFGFRQTRFVSSSCRGACHWKRSVAKTAASVPMATAPTVSAGKEAAPGSEQPTQGTPFPLQVSKRLEKFKTTIFTQMSSLAIKHGAINLGQGFPNFDGPEFVKEAAIQAIKEGKNQYARGYGIPDLNSAIAARFRKDAGIVVDPEKEVTVTSGCTEAISATMLGLINPGDEVILFAPFYDSYEATLSMAGAKIKSITLRPPDFAVPIDELKSAISKNTRAILINTPHNPTGKMFTRDELEVIASLCKENDVLVFTDEVYDKLAFEANHISMASLPGMYERTVTLNSLGKTFSLTGWKIGWAIAPEHLTWGVRQAHAFLTFATSTPMQSAAATALRAPDSYYEELRRDYSAKKEILVEGLKEVGFVVYPSSGTYFVVVDHTPFGLENDIAFCEHLIKNVGVVAIPTSVFYLNPEEGKNLVRFTFCKDEETLKSAVQRMKEKLKRA</sequence>
<evidence type="ECO:0000256" key="2">
    <source>
        <dbReference type="ARBA" id="ARBA00011073"/>
    </source>
</evidence>
<dbReference type="Proteomes" id="UP000825729">
    <property type="component" value="Unassembled WGS sequence"/>
</dbReference>
<organism evidence="17 18">
    <name type="scientific">Aristolochia fimbriata</name>
    <name type="common">White veined hardy Dutchman's pipe vine</name>
    <dbReference type="NCBI Taxonomy" id="158543"/>
    <lineage>
        <taxon>Eukaryota</taxon>
        <taxon>Viridiplantae</taxon>
        <taxon>Streptophyta</taxon>
        <taxon>Embryophyta</taxon>
        <taxon>Tracheophyta</taxon>
        <taxon>Spermatophyta</taxon>
        <taxon>Magnoliopsida</taxon>
        <taxon>Magnoliidae</taxon>
        <taxon>Piperales</taxon>
        <taxon>Aristolochiaceae</taxon>
        <taxon>Aristolochia</taxon>
    </lineage>
</organism>
<feature type="domain" description="Inhibitor I9" evidence="15">
    <location>
        <begin position="42"/>
        <end position="111"/>
    </location>
</feature>
<dbReference type="InterPro" id="IPR010259">
    <property type="entry name" value="S8pro/Inhibitor_I9"/>
</dbReference>
<dbReference type="GO" id="GO:0030170">
    <property type="term" value="F:pyridoxal phosphate binding"/>
    <property type="evidence" value="ECO:0007669"/>
    <property type="project" value="InterPro"/>
</dbReference>
<feature type="domain" description="Aminotransferase class I/classII large" evidence="14">
    <location>
        <begin position="948"/>
        <end position="1297"/>
    </location>
</feature>
<evidence type="ECO:0000256" key="4">
    <source>
        <dbReference type="ARBA" id="ARBA00022670"/>
    </source>
</evidence>
<dbReference type="CDD" id="cd00609">
    <property type="entry name" value="AAT_like"/>
    <property type="match status" value="1"/>
</dbReference>
<dbReference type="Gene3D" id="3.90.1150.10">
    <property type="entry name" value="Aspartate Aminotransferase, domain 1"/>
    <property type="match status" value="1"/>
</dbReference>
<gene>
    <name evidence="17" type="ORF">H6P81_011036</name>
</gene>
<dbReference type="GO" id="GO:0006508">
    <property type="term" value="P:proteolysis"/>
    <property type="evidence" value="ECO:0007669"/>
    <property type="project" value="UniProtKB-KW"/>
</dbReference>
<evidence type="ECO:0000256" key="8">
    <source>
        <dbReference type="ARBA" id="ARBA00023180"/>
    </source>
</evidence>
<feature type="active site" description="Charge relay system" evidence="9 10">
    <location>
        <position position="571"/>
    </location>
</feature>
<dbReference type="Pfam" id="PF00155">
    <property type="entry name" value="Aminotran_1_2"/>
    <property type="match status" value="1"/>
</dbReference>
<dbReference type="InterPro" id="IPR041469">
    <property type="entry name" value="Subtilisin-like_FN3"/>
</dbReference>
<evidence type="ECO:0000256" key="9">
    <source>
        <dbReference type="PIRSR" id="PIRSR615500-1"/>
    </source>
</evidence>
<dbReference type="Gene3D" id="3.50.30.30">
    <property type="match status" value="1"/>
</dbReference>
<dbReference type="Gene3D" id="3.30.70.80">
    <property type="entry name" value="Peptidase S8 propeptide/proteinase inhibitor I9"/>
    <property type="match status" value="1"/>
</dbReference>
<evidence type="ECO:0000256" key="7">
    <source>
        <dbReference type="ARBA" id="ARBA00022825"/>
    </source>
</evidence>
<feature type="signal peptide" evidence="12">
    <location>
        <begin position="1"/>
        <end position="25"/>
    </location>
</feature>
<feature type="region of interest" description="Disordered" evidence="11">
    <location>
        <begin position="900"/>
        <end position="919"/>
    </location>
</feature>
<dbReference type="Pfam" id="PF00082">
    <property type="entry name" value="Peptidase_S8"/>
    <property type="match status" value="1"/>
</dbReference>
<feature type="domain" description="Subtilisin-like protease fibronectin type-III" evidence="16">
    <location>
        <begin position="686"/>
        <end position="782"/>
    </location>
</feature>
<dbReference type="InterPro" id="IPR015424">
    <property type="entry name" value="PyrdxlP-dep_Trfase"/>
</dbReference>
<dbReference type="PRINTS" id="PR00723">
    <property type="entry name" value="SUBTILISIN"/>
</dbReference>
<evidence type="ECO:0000256" key="12">
    <source>
        <dbReference type="SAM" id="SignalP"/>
    </source>
</evidence>
<dbReference type="PANTHER" id="PTHR10795">
    <property type="entry name" value="PROPROTEIN CONVERTASE SUBTILISIN/KEXIN"/>
    <property type="match status" value="1"/>
</dbReference>
<evidence type="ECO:0000256" key="1">
    <source>
        <dbReference type="ARBA" id="ARBA00004613"/>
    </source>
</evidence>
<evidence type="ECO:0000256" key="11">
    <source>
        <dbReference type="SAM" id="MobiDB-lite"/>
    </source>
</evidence>
<evidence type="ECO:0000313" key="18">
    <source>
        <dbReference type="Proteomes" id="UP000825729"/>
    </source>
</evidence>
<keyword evidence="5 12" id="KW-0732">Signal</keyword>
<comment type="similarity">
    <text evidence="2 10">Belongs to the peptidase S8 family.</text>
</comment>
<evidence type="ECO:0000256" key="6">
    <source>
        <dbReference type="ARBA" id="ARBA00022801"/>
    </source>
</evidence>
<dbReference type="InterPro" id="IPR004839">
    <property type="entry name" value="Aminotransferase_I/II_large"/>
</dbReference>
<dbReference type="FunFam" id="3.40.640.10:FF:000067">
    <property type="entry name" value="Aminotransferase, class I/classII"/>
    <property type="match status" value="1"/>
</dbReference>
<dbReference type="PROSITE" id="PS51892">
    <property type="entry name" value="SUBTILASE"/>
    <property type="match status" value="1"/>
</dbReference>
<keyword evidence="6 10" id="KW-0378">Hydrolase</keyword>
<reference evidence="17 18" key="1">
    <citation type="submission" date="2021-07" db="EMBL/GenBank/DDBJ databases">
        <title>The Aristolochia fimbriata genome: insights into angiosperm evolution, floral development and chemical biosynthesis.</title>
        <authorList>
            <person name="Jiao Y."/>
        </authorList>
    </citation>
    <scope>NUCLEOTIDE SEQUENCE [LARGE SCALE GENOMIC DNA]</scope>
    <source>
        <strain evidence="17">IBCAS-2021</strain>
        <tissue evidence="17">Leaf</tissue>
    </source>
</reference>
<evidence type="ECO:0000259" key="13">
    <source>
        <dbReference type="Pfam" id="PF00082"/>
    </source>
</evidence>
<evidence type="ECO:0000256" key="5">
    <source>
        <dbReference type="ARBA" id="ARBA00022729"/>
    </source>
</evidence>
<evidence type="ECO:0000259" key="16">
    <source>
        <dbReference type="Pfam" id="PF17766"/>
    </source>
</evidence>
<dbReference type="InterPro" id="IPR023828">
    <property type="entry name" value="Peptidase_S8_Ser-AS"/>
</dbReference>
<comment type="caution">
    <text evidence="17">The sequence shown here is derived from an EMBL/GenBank/DDBJ whole genome shotgun (WGS) entry which is preliminary data.</text>
</comment>
<dbReference type="Pfam" id="PF05922">
    <property type="entry name" value="Inhibitor_I9"/>
    <property type="match status" value="1"/>
</dbReference>
<dbReference type="InterPro" id="IPR036852">
    <property type="entry name" value="Peptidase_S8/S53_dom_sf"/>
</dbReference>
<dbReference type="Pfam" id="PF17766">
    <property type="entry name" value="fn3_6"/>
    <property type="match status" value="1"/>
</dbReference>
<dbReference type="Gene3D" id="2.60.40.2310">
    <property type="match status" value="1"/>
</dbReference>
<keyword evidence="18" id="KW-1185">Reference proteome</keyword>
<dbReference type="GO" id="GO:0005576">
    <property type="term" value="C:extracellular region"/>
    <property type="evidence" value="ECO:0007669"/>
    <property type="project" value="UniProtKB-SubCell"/>
</dbReference>
<dbReference type="Gene3D" id="3.40.50.200">
    <property type="entry name" value="Peptidase S8/S53 domain"/>
    <property type="match status" value="1"/>
</dbReference>
<dbReference type="Gene3D" id="3.40.640.10">
    <property type="entry name" value="Type I PLP-dependent aspartate aminotransferase-like (Major domain)"/>
    <property type="match status" value="1"/>
</dbReference>
<dbReference type="GO" id="GO:0004252">
    <property type="term" value="F:serine-type endopeptidase activity"/>
    <property type="evidence" value="ECO:0007669"/>
    <property type="project" value="UniProtKB-UniRule"/>
</dbReference>
<evidence type="ECO:0000256" key="10">
    <source>
        <dbReference type="PROSITE-ProRule" id="PRU01240"/>
    </source>
</evidence>
<dbReference type="PROSITE" id="PS00138">
    <property type="entry name" value="SUBTILASE_SER"/>
    <property type="match status" value="1"/>
</dbReference>
<dbReference type="SUPFAM" id="SSF52743">
    <property type="entry name" value="Subtilisin-like"/>
    <property type="match status" value="1"/>
</dbReference>
<dbReference type="InterPro" id="IPR045051">
    <property type="entry name" value="SBT"/>
</dbReference>
<dbReference type="InterPro" id="IPR015422">
    <property type="entry name" value="PyrdxlP-dep_Trfase_small"/>
</dbReference>
<dbReference type="FunFam" id="3.40.50.200:FF:000006">
    <property type="entry name" value="Subtilisin-like protease SBT1.5"/>
    <property type="match status" value="1"/>
</dbReference>